<dbReference type="GO" id="GO:0015074">
    <property type="term" value="P:DNA integration"/>
    <property type="evidence" value="ECO:0007669"/>
    <property type="project" value="InterPro"/>
</dbReference>
<dbReference type="PROSITE" id="PS51898">
    <property type="entry name" value="TYR_RECOMBINASE"/>
    <property type="match status" value="1"/>
</dbReference>
<organism evidence="3 4">
    <name type="scientific">Schaedlerella arabinosiphila</name>
    <dbReference type="NCBI Taxonomy" id="2044587"/>
    <lineage>
        <taxon>Bacteria</taxon>
        <taxon>Bacillati</taxon>
        <taxon>Bacillota</taxon>
        <taxon>Clostridia</taxon>
        <taxon>Lachnospirales</taxon>
        <taxon>Lachnospiraceae</taxon>
        <taxon>Schaedlerella</taxon>
    </lineage>
</organism>
<dbReference type="Proteomes" id="UP000274920">
    <property type="component" value="Unassembled WGS sequence"/>
</dbReference>
<dbReference type="EMBL" id="RHJS01000001">
    <property type="protein sequence ID" value="RRK36984.1"/>
    <property type="molecule type" value="Genomic_DNA"/>
</dbReference>
<reference evidence="3" key="1">
    <citation type="submission" date="2018-10" db="EMBL/GenBank/DDBJ databases">
        <title>Schaedlerella arabinophila gen. nov. sp. nov., isolated from the mouse intestinal tract and comparative analysis with the genome of the closely related altered Schaedler flora strain ASF502.</title>
        <authorList>
            <person name="Miyake S."/>
            <person name="Soh M."/>
            <person name="Seedorf H."/>
        </authorList>
    </citation>
    <scope>NUCLEOTIDE SEQUENCE [LARGE SCALE GENOMIC DNA]</scope>
    <source>
        <strain evidence="3">DSM 106076</strain>
    </source>
</reference>
<dbReference type="PANTHER" id="PTHR30349:SF64">
    <property type="entry name" value="PROPHAGE INTEGRASE INTD-RELATED"/>
    <property type="match status" value="1"/>
</dbReference>
<dbReference type="GO" id="GO:0003677">
    <property type="term" value="F:DNA binding"/>
    <property type="evidence" value="ECO:0007669"/>
    <property type="project" value="InterPro"/>
</dbReference>
<dbReference type="SUPFAM" id="SSF56349">
    <property type="entry name" value="DNA breaking-rejoining enzymes"/>
    <property type="match status" value="1"/>
</dbReference>
<accession>A0A3R8L5Z0</accession>
<keyword evidence="1" id="KW-0233">DNA recombination</keyword>
<dbReference type="Pfam" id="PF00589">
    <property type="entry name" value="Phage_integrase"/>
    <property type="match status" value="1"/>
</dbReference>
<feature type="domain" description="Tyr recombinase" evidence="2">
    <location>
        <begin position="105"/>
        <end position="298"/>
    </location>
</feature>
<dbReference type="AlphaFoldDB" id="A0A3R8L5Z0"/>
<dbReference type="Gene3D" id="1.10.443.10">
    <property type="entry name" value="Intergrase catalytic core"/>
    <property type="match status" value="1"/>
</dbReference>
<comment type="caution">
    <text evidence="3">The sequence shown here is derived from an EMBL/GenBank/DDBJ whole genome shotgun (WGS) entry which is preliminary data.</text>
</comment>
<evidence type="ECO:0000313" key="3">
    <source>
        <dbReference type="EMBL" id="RRK36984.1"/>
    </source>
</evidence>
<evidence type="ECO:0000259" key="2">
    <source>
        <dbReference type="PROSITE" id="PS51898"/>
    </source>
</evidence>
<dbReference type="InterPro" id="IPR050090">
    <property type="entry name" value="Tyrosine_recombinase_XerCD"/>
</dbReference>
<evidence type="ECO:0000313" key="4">
    <source>
        <dbReference type="Proteomes" id="UP000274920"/>
    </source>
</evidence>
<gene>
    <name evidence="3" type="ORF">EBB54_00555</name>
</gene>
<protein>
    <recommendedName>
        <fullName evidence="2">Tyr recombinase domain-containing protein</fullName>
    </recommendedName>
</protein>
<dbReference type="InterPro" id="IPR011010">
    <property type="entry name" value="DNA_brk_join_enz"/>
</dbReference>
<dbReference type="PANTHER" id="PTHR30349">
    <property type="entry name" value="PHAGE INTEGRASE-RELATED"/>
    <property type="match status" value="1"/>
</dbReference>
<evidence type="ECO:0000256" key="1">
    <source>
        <dbReference type="ARBA" id="ARBA00023172"/>
    </source>
</evidence>
<dbReference type="RefSeq" id="WP_125125923.1">
    <property type="nucleotide sequence ID" value="NZ_RHJS01000001.1"/>
</dbReference>
<dbReference type="GO" id="GO:0006310">
    <property type="term" value="P:DNA recombination"/>
    <property type="evidence" value="ECO:0007669"/>
    <property type="project" value="UniProtKB-KW"/>
</dbReference>
<keyword evidence="4" id="KW-1185">Reference proteome</keyword>
<dbReference type="InterPro" id="IPR013762">
    <property type="entry name" value="Integrase-like_cat_sf"/>
</dbReference>
<dbReference type="InterPro" id="IPR002104">
    <property type="entry name" value="Integrase_catalytic"/>
</dbReference>
<name>A0A3R8L5Z0_9FIRM</name>
<sequence length="316" mass="37630">MSGFQKELMEAFDAMQRFRVSVGYVESGYRSALLPFIRFCGDKFPDEHCLTREMVEAWLVYHPYKSINSQGVFISCLRQYTKFIRFLGKESFVPNEDYTVRHEYFIPYIFTDEELAAFFRAVDSVRPIPKEWKKELILPVLFRMVYCCGMRPGEPLRLETKDVDLSTGSVYIRQSKGSKDRHIIMSEDMRQLCIRYDVLVGHRKWFFQKWDGNPLPTYWLDSQFHKCWNNCKISHHGNPRPYDLRHAFATRNLMRWIDNGQDVMSLIPYLSTYMGHSHFQDTLYYIHLLPERLIRSVSIDWHQFDCIYGRAADEEA</sequence>
<proteinExistence type="predicted"/>